<evidence type="ECO:0000313" key="1">
    <source>
        <dbReference type="EMBL" id="KEF36696.1"/>
    </source>
</evidence>
<dbReference type="RefSeq" id="WP_035197839.1">
    <property type="nucleotide sequence ID" value="NZ_JJRY01000023.1"/>
</dbReference>
<evidence type="ECO:0000313" key="2">
    <source>
        <dbReference type="Proteomes" id="UP000027936"/>
    </source>
</evidence>
<protein>
    <submittedName>
        <fullName evidence="1">Uncharacterized protein</fullName>
    </submittedName>
</protein>
<accession>A0A072NGR9</accession>
<sequence length="182" mass="20158">MGNKKLLALIIPIALIIFIPLFGFSDNTSQLNFNINIKNNVSYTNEVNQTNPLVAEEKLNVNLQQLDKTKIHINLKANQIENSSQLKVTGNGIILVENKSYPFSIDQENSQLIGHIVNGKTYYKGILQGNIKTKKSDDVITIGTVFSSDLKEQSANVIVGYMGQDVWLSFGNNSFISALPND</sequence>
<dbReference type="AlphaFoldDB" id="A0A072NGR9"/>
<dbReference type="PATRIC" id="fig|1348973.3.peg.3998"/>
<dbReference type="EMBL" id="JJRY01000023">
    <property type="protein sequence ID" value="KEF36696.1"/>
    <property type="molecule type" value="Genomic_DNA"/>
</dbReference>
<gene>
    <name evidence="1" type="ORF">M670_04113</name>
</gene>
<reference evidence="1 2" key="1">
    <citation type="submission" date="2014-04" db="EMBL/GenBank/DDBJ databases">
        <title>Draft genome sequence of Bacillus azotoformans MEV2011, a (co-) denitrifying strain unable to grow in the presence of oxygen.</title>
        <authorList>
            <person name="Nielsen M."/>
            <person name="Schreiber L."/>
            <person name="Finster K."/>
            <person name="Schramm A."/>
        </authorList>
    </citation>
    <scope>NUCLEOTIDE SEQUENCE [LARGE SCALE GENOMIC DNA]</scope>
    <source>
        <strain evidence="1 2">MEV2011</strain>
    </source>
</reference>
<comment type="caution">
    <text evidence="1">The sequence shown here is derived from an EMBL/GenBank/DDBJ whole genome shotgun (WGS) entry which is preliminary data.</text>
</comment>
<proteinExistence type="predicted"/>
<organism evidence="1 2">
    <name type="scientific">Schinkia azotoformans MEV2011</name>
    <dbReference type="NCBI Taxonomy" id="1348973"/>
    <lineage>
        <taxon>Bacteria</taxon>
        <taxon>Bacillati</taxon>
        <taxon>Bacillota</taxon>
        <taxon>Bacilli</taxon>
        <taxon>Bacillales</taxon>
        <taxon>Bacillaceae</taxon>
        <taxon>Calidifontibacillus/Schinkia group</taxon>
        <taxon>Schinkia</taxon>
    </lineage>
</organism>
<dbReference type="Proteomes" id="UP000027936">
    <property type="component" value="Unassembled WGS sequence"/>
</dbReference>
<name>A0A072NGR9_SCHAZ</name>